<evidence type="ECO:0000313" key="4">
    <source>
        <dbReference type="EMBL" id="MBI3540253.1"/>
    </source>
</evidence>
<evidence type="ECO:0000313" key="5">
    <source>
        <dbReference type="Proteomes" id="UP000807850"/>
    </source>
</evidence>
<feature type="transmembrane region" description="Helical" evidence="2">
    <location>
        <begin position="197"/>
        <end position="218"/>
    </location>
</feature>
<feature type="chain" id="PRO_5038811353" description="Tetratricopeptide repeat protein" evidence="3">
    <location>
        <begin position="27"/>
        <end position="602"/>
    </location>
</feature>
<feature type="transmembrane region" description="Helical" evidence="2">
    <location>
        <begin position="330"/>
        <end position="347"/>
    </location>
</feature>
<gene>
    <name evidence="4" type="ORF">HY076_08275</name>
</gene>
<accession>A0A9D6L7B7</accession>
<feature type="transmembrane region" description="Helical" evidence="2">
    <location>
        <begin position="291"/>
        <end position="310"/>
    </location>
</feature>
<organism evidence="4 5">
    <name type="scientific">Eiseniibacteriota bacterium</name>
    <dbReference type="NCBI Taxonomy" id="2212470"/>
    <lineage>
        <taxon>Bacteria</taxon>
        <taxon>Candidatus Eiseniibacteriota</taxon>
    </lineage>
</organism>
<evidence type="ECO:0000256" key="3">
    <source>
        <dbReference type="SAM" id="SignalP"/>
    </source>
</evidence>
<proteinExistence type="predicted"/>
<protein>
    <recommendedName>
        <fullName evidence="6">Tetratricopeptide repeat protein</fullName>
    </recommendedName>
</protein>
<dbReference type="Proteomes" id="UP000807850">
    <property type="component" value="Unassembled WGS sequence"/>
</dbReference>
<evidence type="ECO:0000256" key="1">
    <source>
        <dbReference type="SAM" id="MobiDB-lite"/>
    </source>
</evidence>
<dbReference type="Gene3D" id="1.25.40.10">
    <property type="entry name" value="Tetratricopeptide repeat domain"/>
    <property type="match status" value="1"/>
</dbReference>
<keyword evidence="3" id="KW-0732">Signal</keyword>
<dbReference type="EMBL" id="JACQAY010000272">
    <property type="protein sequence ID" value="MBI3540253.1"/>
    <property type="molecule type" value="Genomic_DNA"/>
</dbReference>
<keyword evidence="2" id="KW-0472">Membrane</keyword>
<sequence length="602" mass="64106">MPGARRGTALAILVAGLAVYAATQHAAAFAIPFINDDFVFLDRTRVASFASLWGFRDLAFHWWRPWSRELHFWTLQSLFGARVTPFHAASFALWLASVAVFATLVERLAGLRAAAIANAAVAALAAWGVPLGWAATAQELWMILFVLLTLLAWACNRAALASVALALALLSKETAVVTAPLALAYDGIVRRASPRAALVRALPLIAITALWSLAHPLIGGRLWRSHATATATAAATPPAQAQAPVATPAPAGAPAPADAVGPPSARLPRWRVALVPFNLDRLPAPERGWTAALRTGGPGAVILVALVLIVSRRTRDRSGPEDRAPTPGRVFAFGAVWALLGWAPLFMPALDWHAYYALLGCFGVWLALGALLAARPALGAAAVAALALIAPARADTPSLDWGSPWYLARSAEFLAGMRAGLMGVLPHPAPHARFFFVRVPSNVGFMNGDGPALRVWYGDPTLTGGYYSAFRARAAGEARGPDYFFRFDSTSRWIEVVAGAKDTAAARRADPRWESDHVMLATTLAKGGDWSRAAGEWVKLADAAPAQVDYAYDAAVAFESLGDSTGAARWYTRAAALPGADPDARAMARRFERYLNGRPPSR</sequence>
<dbReference type="InterPro" id="IPR011990">
    <property type="entry name" value="TPR-like_helical_dom_sf"/>
</dbReference>
<feature type="transmembrane region" description="Helical" evidence="2">
    <location>
        <begin position="111"/>
        <end position="133"/>
    </location>
</feature>
<reference evidence="4" key="1">
    <citation type="submission" date="2020-07" db="EMBL/GenBank/DDBJ databases">
        <title>Huge and variable diversity of episymbiotic CPR bacteria and DPANN archaea in groundwater ecosystems.</title>
        <authorList>
            <person name="He C.Y."/>
            <person name="Keren R."/>
            <person name="Whittaker M."/>
            <person name="Farag I.F."/>
            <person name="Doudna J."/>
            <person name="Cate J.H.D."/>
            <person name="Banfield J.F."/>
        </authorList>
    </citation>
    <scope>NUCLEOTIDE SEQUENCE</scope>
    <source>
        <strain evidence="4">NC_groundwater_928_Pr1_S-0.2um_72_17</strain>
    </source>
</reference>
<name>A0A9D6L7B7_UNCEI</name>
<dbReference type="AlphaFoldDB" id="A0A9D6L7B7"/>
<feature type="transmembrane region" description="Helical" evidence="2">
    <location>
        <begin position="140"/>
        <end position="159"/>
    </location>
</feature>
<feature type="transmembrane region" description="Helical" evidence="2">
    <location>
        <begin position="353"/>
        <end position="374"/>
    </location>
</feature>
<evidence type="ECO:0000256" key="2">
    <source>
        <dbReference type="SAM" id="Phobius"/>
    </source>
</evidence>
<keyword evidence="2" id="KW-0812">Transmembrane</keyword>
<feature type="transmembrane region" description="Helical" evidence="2">
    <location>
        <begin position="84"/>
        <end position="105"/>
    </location>
</feature>
<evidence type="ECO:0008006" key="6">
    <source>
        <dbReference type="Google" id="ProtNLM"/>
    </source>
</evidence>
<feature type="region of interest" description="Disordered" evidence="1">
    <location>
        <begin position="233"/>
        <end position="263"/>
    </location>
</feature>
<feature type="signal peptide" evidence="3">
    <location>
        <begin position="1"/>
        <end position="26"/>
    </location>
</feature>
<keyword evidence="2" id="KW-1133">Transmembrane helix</keyword>
<comment type="caution">
    <text evidence="4">The sequence shown here is derived from an EMBL/GenBank/DDBJ whole genome shotgun (WGS) entry which is preliminary data.</text>
</comment>